<dbReference type="PANTHER" id="PTHR12558:SF13">
    <property type="entry name" value="CELL DIVISION CYCLE PROTEIN 27 HOMOLOG"/>
    <property type="match status" value="1"/>
</dbReference>
<dbReference type="AlphaFoldDB" id="A0A2V3PS85"/>
<comment type="caution">
    <text evidence="2">The sequence shown here is derived from an EMBL/GenBank/DDBJ whole genome shotgun (WGS) entry which is preliminary data.</text>
</comment>
<evidence type="ECO:0000313" key="2">
    <source>
        <dbReference type="EMBL" id="PXV65100.1"/>
    </source>
</evidence>
<keyword evidence="1" id="KW-0175">Coiled coil</keyword>
<gene>
    <name evidence="2" type="ORF">CLV62_10898</name>
</gene>
<dbReference type="GO" id="GO:0016567">
    <property type="term" value="P:protein ubiquitination"/>
    <property type="evidence" value="ECO:0007669"/>
    <property type="project" value="TreeGrafter"/>
</dbReference>
<reference evidence="2 3" key="1">
    <citation type="submission" date="2018-03" db="EMBL/GenBank/DDBJ databases">
        <title>Genomic Encyclopedia of Archaeal and Bacterial Type Strains, Phase II (KMG-II): from individual species to whole genera.</title>
        <authorList>
            <person name="Goeker M."/>
        </authorList>
    </citation>
    <scope>NUCLEOTIDE SEQUENCE [LARGE SCALE GENOMIC DNA]</scope>
    <source>
        <strain evidence="2 3">DSM 100214</strain>
    </source>
</reference>
<dbReference type="Proteomes" id="UP000247973">
    <property type="component" value="Unassembled WGS sequence"/>
</dbReference>
<dbReference type="RefSeq" id="WP_110310369.1">
    <property type="nucleotide sequence ID" value="NZ_QICL01000008.1"/>
</dbReference>
<evidence type="ECO:0000256" key="1">
    <source>
        <dbReference type="SAM" id="Coils"/>
    </source>
</evidence>
<protein>
    <submittedName>
        <fullName evidence="2">Uncharacterized protein</fullName>
    </submittedName>
</protein>
<organism evidence="2 3">
    <name type="scientific">Dysgonomonas alginatilytica</name>
    <dbReference type="NCBI Taxonomy" id="1605892"/>
    <lineage>
        <taxon>Bacteria</taxon>
        <taxon>Pseudomonadati</taxon>
        <taxon>Bacteroidota</taxon>
        <taxon>Bacteroidia</taxon>
        <taxon>Bacteroidales</taxon>
        <taxon>Dysgonomonadaceae</taxon>
        <taxon>Dysgonomonas</taxon>
    </lineage>
</organism>
<dbReference type="Gene3D" id="1.25.40.10">
    <property type="entry name" value="Tetratricopeptide repeat domain"/>
    <property type="match status" value="2"/>
</dbReference>
<dbReference type="GO" id="GO:0051301">
    <property type="term" value="P:cell division"/>
    <property type="evidence" value="ECO:0007669"/>
    <property type="project" value="TreeGrafter"/>
</dbReference>
<dbReference type="GO" id="GO:0005737">
    <property type="term" value="C:cytoplasm"/>
    <property type="evidence" value="ECO:0007669"/>
    <property type="project" value="TreeGrafter"/>
</dbReference>
<feature type="coiled-coil region" evidence="1">
    <location>
        <begin position="413"/>
        <end position="440"/>
    </location>
</feature>
<dbReference type="EMBL" id="QICL01000008">
    <property type="protein sequence ID" value="PXV65100.1"/>
    <property type="molecule type" value="Genomic_DNA"/>
</dbReference>
<dbReference type="SMART" id="SM00028">
    <property type="entry name" value="TPR"/>
    <property type="match status" value="5"/>
</dbReference>
<accession>A0A2V3PS85</accession>
<proteinExistence type="predicted"/>
<dbReference type="SUPFAM" id="SSF48452">
    <property type="entry name" value="TPR-like"/>
    <property type="match status" value="2"/>
</dbReference>
<dbReference type="InterPro" id="IPR019734">
    <property type="entry name" value="TPR_rpt"/>
</dbReference>
<evidence type="ECO:0000313" key="3">
    <source>
        <dbReference type="Proteomes" id="UP000247973"/>
    </source>
</evidence>
<sequence>MRTLNFLIILFFGYYTVLNAQDNYPIIDEYIAGYQFDKALVAIDNEEQTKELQQKKAICYKGLDNYSKAIEVLFSLAQEYPDDLKIKSEMALCYQALSNWNASLKCYDELIKLDSINVYYKIKRADMLFRLDNYKAALADYKTLSDGYKLNNMIKRSAQCFENMNLPDSAMVYYSKALEADTMDVFSIASLININIKLKNFGAAIKLSDSFVKKDSTNKQINLLNGLSYYGADFYEDAVPRFERCYLNGDSSLVVNRSLGISYYSLGENEKALPYLIKAYAQDSTNVRVLYCLAVMSNEIREYTNAVNYFGILLDRTIPADMYLYLYFRGLAKAHEGLEEYKGAVENYAEATKYGTKNQNMYLYFSLATTYDYELRQADKALEYYLKYQASLGGYLEELRKQEDQDDAHKLEMLSVESSIKTLNSQIGRLEKELAKATSDVK</sequence>
<dbReference type="OrthoDB" id="994501at2"/>
<dbReference type="GO" id="GO:0031145">
    <property type="term" value="P:anaphase-promoting complex-dependent catabolic process"/>
    <property type="evidence" value="ECO:0007669"/>
    <property type="project" value="TreeGrafter"/>
</dbReference>
<keyword evidence="3" id="KW-1185">Reference proteome</keyword>
<name>A0A2V3PS85_9BACT</name>
<dbReference type="PANTHER" id="PTHR12558">
    <property type="entry name" value="CELL DIVISION CYCLE 16,23,27"/>
    <property type="match status" value="1"/>
</dbReference>
<dbReference type="InterPro" id="IPR011990">
    <property type="entry name" value="TPR-like_helical_dom_sf"/>
</dbReference>